<dbReference type="AlphaFoldDB" id="A0A381UAN9"/>
<dbReference type="EMBL" id="UINC01006064">
    <property type="protein sequence ID" value="SVA25250.1"/>
    <property type="molecule type" value="Genomic_DNA"/>
</dbReference>
<dbReference type="PANTHER" id="PTHR12558:SF13">
    <property type="entry name" value="CELL DIVISION CYCLE PROTEIN 27 HOMOLOG"/>
    <property type="match status" value="1"/>
</dbReference>
<proteinExistence type="predicted"/>
<dbReference type="Pfam" id="PF13432">
    <property type="entry name" value="TPR_16"/>
    <property type="match status" value="1"/>
</dbReference>
<dbReference type="Pfam" id="PF14559">
    <property type="entry name" value="TPR_19"/>
    <property type="match status" value="1"/>
</dbReference>
<name>A0A381UAN9_9ZZZZ</name>
<protein>
    <recommendedName>
        <fullName evidence="2">Tetratricopeptide repeat protein</fullName>
    </recommendedName>
</protein>
<organism evidence="1">
    <name type="scientific">marine metagenome</name>
    <dbReference type="NCBI Taxonomy" id="408172"/>
    <lineage>
        <taxon>unclassified sequences</taxon>
        <taxon>metagenomes</taxon>
        <taxon>ecological metagenomes</taxon>
    </lineage>
</organism>
<dbReference type="InterPro" id="IPR019734">
    <property type="entry name" value="TPR_rpt"/>
</dbReference>
<dbReference type="PROSITE" id="PS50005">
    <property type="entry name" value="TPR"/>
    <property type="match status" value="1"/>
</dbReference>
<dbReference type="SUPFAM" id="SSF48452">
    <property type="entry name" value="TPR-like"/>
    <property type="match status" value="2"/>
</dbReference>
<evidence type="ECO:0000313" key="1">
    <source>
        <dbReference type="EMBL" id="SVA25250.1"/>
    </source>
</evidence>
<dbReference type="PANTHER" id="PTHR12558">
    <property type="entry name" value="CELL DIVISION CYCLE 16,23,27"/>
    <property type="match status" value="1"/>
</dbReference>
<dbReference type="Gene3D" id="1.25.40.10">
    <property type="entry name" value="Tetratricopeptide repeat domain"/>
    <property type="match status" value="3"/>
</dbReference>
<sequence length="478" mass="53550">MARALARKPDDGPTWYLRGIVRLRQDRNDDAFGYGIKASTHRDTESLGLGVAARAKMRQGAFQEAFTTFSTAYELGELDRVRLFEWMLLAMHFSGESIRARSLAKKVIAEGNARLVPRAVVAMVDGGDWKRFATETRTFLGEFEFAYLELGLCLADLGLFDDATSMLRATLIEGPLNEVVRPLPLYHVAYYTARAGKDDTATEWLHRAQTTCDDYVFPSQVDALPILEYAIERQPADARAHLYLGNLLAGLGRLDDAVRHWKQAVQQNQTLSVAFRNLGIDAWKRQGVLSDAVDWFRQGVVARPSDQVMHRDLANVLIALGHRREAISLLKSMSPAPSLRNDVTTVLARAYLDEHQCDESLDVLETTTYSNWEGDIDNWLVFVGAHVERGRERLKHGDALLALEDFEAALTYPKHLHVGRPSRPREAKALYWKGCALAALSRTSEARAAWQAGAAGAPMNEEQKDYISKCEEQLETES</sequence>
<reference evidence="1" key="1">
    <citation type="submission" date="2018-05" db="EMBL/GenBank/DDBJ databases">
        <authorList>
            <person name="Lanie J.A."/>
            <person name="Ng W.-L."/>
            <person name="Kazmierczak K.M."/>
            <person name="Andrzejewski T.M."/>
            <person name="Davidsen T.M."/>
            <person name="Wayne K.J."/>
            <person name="Tettelin H."/>
            <person name="Glass J.I."/>
            <person name="Rusch D."/>
            <person name="Podicherti R."/>
            <person name="Tsui H.-C.T."/>
            <person name="Winkler M.E."/>
        </authorList>
    </citation>
    <scope>NUCLEOTIDE SEQUENCE</scope>
</reference>
<accession>A0A381UAN9</accession>
<dbReference type="InterPro" id="IPR011990">
    <property type="entry name" value="TPR-like_helical_dom_sf"/>
</dbReference>
<evidence type="ECO:0008006" key="2">
    <source>
        <dbReference type="Google" id="ProtNLM"/>
    </source>
</evidence>
<dbReference type="SMART" id="SM00028">
    <property type="entry name" value="TPR"/>
    <property type="match status" value="7"/>
</dbReference>
<gene>
    <name evidence="1" type="ORF">METZ01_LOCUS78104</name>
</gene>